<evidence type="ECO:0000259" key="10">
    <source>
        <dbReference type="SMART" id="SM00382"/>
    </source>
</evidence>
<dbReference type="AlphaFoldDB" id="A0A6A4LUB0"/>
<evidence type="ECO:0000259" key="11">
    <source>
        <dbReference type="SMART" id="SM00745"/>
    </source>
</evidence>
<dbReference type="InterPro" id="IPR027417">
    <property type="entry name" value="P-loop_NTPase"/>
</dbReference>
<comment type="caution">
    <text evidence="12">The sequence shown here is derived from an EMBL/GenBank/DDBJ whole genome shotgun (WGS) entry which is preliminary data.</text>
</comment>
<dbReference type="InterPro" id="IPR050304">
    <property type="entry name" value="MT-severing_AAA_ATPase"/>
</dbReference>
<evidence type="ECO:0000256" key="1">
    <source>
        <dbReference type="ARBA" id="ARBA00022701"/>
    </source>
</evidence>
<name>A0A6A4LUB0_9ERIC</name>
<dbReference type="PANTHER" id="PTHR23074">
    <property type="entry name" value="AAA DOMAIN-CONTAINING"/>
    <property type="match status" value="1"/>
</dbReference>
<reference evidence="12 13" key="1">
    <citation type="journal article" date="2019" name="Genome Biol. Evol.">
        <title>The Rhododendron genome and chromosomal organization provide insight into shared whole-genome duplications across the heath family (Ericaceae).</title>
        <authorList>
            <person name="Soza V.L."/>
            <person name="Lindsley D."/>
            <person name="Waalkes A."/>
            <person name="Ramage E."/>
            <person name="Patwardhan R.P."/>
            <person name="Burton J.N."/>
            <person name="Adey A."/>
            <person name="Kumar A."/>
            <person name="Qiu R."/>
            <person name="Shendure J."/>
            <person name="Hall B."/>
        </authorList>
    </citation>
    <scope>NUCLEOTIDE SEQUENCE [LARGE SCALE GENOMIC DNA]</scope>
    <source>
        <strain evidence="12">RSF 1966-606</strain>
    </source>
</reference>
<feature type="non-terminal residue" evidence="12">
    <location>
        <position position="1"/>
    </location>
</feature>
<dbReference type="InterPro" id="IPR003960">
    <property type="entry name" value="ATPase_AAA_CS"/>
</dbReference>
<evidence type="ECO:0000256" key="7">
    <source>
        <dbReference type="ARBA" id="ARBA00038871"/>
    </source>
</evidence>
<protein>
    <recommendedName>
        <fullName evidence="7">microtubule-severing ATPase</fullName>
        <ecNumber evidence="7">5.6.1.1</ecNumber>
    </recommendedName>
</protein>
<keyword evidence="1" id="KW-0493">Microtubule</keyword>
<dbReference type="GO" id="GO:0005524">
    <property type="term" value="F:ATP binding"/>
    <property type="evidence" value="ECO:0007669"/>
    <property type="project" value="UniProtKB-KW"/>
</dbReference>
<keyword evidence="2 8" id="KW-0547">Nucleotide-binding</keyword>
<sequence length="494" mass="54208">MSIFNFKGLVDSVTSVLSGSSYETQQNPSSSNSTTMDGVAAGLSVSNERAAYKLKGYLDLATEEIAKAVRAEEWGLVDDAVAHYQNAQRILTEAYSTPNTLSHAQTIADPSTKSYGRKDTFQKSTGSPRYGSVVKNQTEKVVSSKPVQGSGSGYDAKLVEMINSVIVDRSPSVKWEDIAGLEKAKQALMEMVILPTKRRDLFTGLRRPARGLLLFGPPGTGKTMLAKAVASESEATFFNVSASSLTSKWVGEGEKLVRELFMVAVSKQPSVIFMDEASYTICKILVSFDFLFYVLIDSIMSTRVANEHDASRRLKSEFLVQFDGVTSNSDDLVIVIGATNKPQELDDAVLRRLVKKIYIPLPDAHVRRSLLKHKLKGQAFSLPGAWTWIALGGGGRGIGQRQFGNGKNSQTAGDLERLVEGTEGYSGSDLQALCEEAAMMPIRELGSNILTIKANQVRALRYEDFQKAMTVIRPSLQKSKWEELERWNQEFGAN</sequence>
<gene>
    <name evidence="12" type="ORF">C3L33_08054</name>
</gene>
<accession>A0A6A4LUB0</accession>
<comment type="catalytic activity">
    <reaction evidence="6">
        <text>n ATP + n H2O + a microtubule = n ADP + n phosphate + (n+1) alpha/beta tubulin heterodimers.</text>
        <dbReference type="EC" id="5.6.1.1"/>
    </reaction>
</comment>
<feature type="domain" description="MIT" evidence="11">
    <location>
        <begin position="54"/>
        <end position="132"/>
    </location>
</feature>
<dbReference type="GO" id="GO:0005874">
    <property type="term" value="C:microtubule"/>
    <property type="evidence" value="ECO:0007669"/>
    <property type="project" value="UniProtKB-KW"/>
</dbReference>
<dbReference type="GO" id="GO:0008568">
    <property type="term" value="F:microtubule severing ATPase activity"/>
    <property type="evidence" value="ECO:0007669"/>
    <property type="project" value="UniProtKB-EC"/>
</dbReference>
<feature type="compositionally biased region" description="Polar residues" evidence="9">
    <location>
        <begin position="105"/>
        <end position="114"/>
    </location>
</feature>
<organism evidence="12 13">
    <name type="scientific">Rhododendron williamsianum</name>
    <dbReference type="NCBI Taxonomy" id="262921"/>
    <lineage>
        <taxon>Eukaryota</taxon>
        <taxon>Viridiplantae</taxon>
        <taxon>Streptophyta</taxon>
        <taxon>Embryophyta</taxon>
        <taxon>Tracheophyta</taxon>
        <taxon>Spermatophyta</taxon>
        <taxon>Magnoliopsida</taxon>
        <taxon>eudicotyledons</taxon>
        <taxon>Gunneridae</taxon>
        <taxon>Pentapetalae</taxon>
        <taxon>asterids</taxon>
        <taxon>Ericales</taxon>
        <taxon>Ericaceae</taxon>
        <taxon>Ericoideae</taxon>
        <taxon>Rhodoreae</taxon>
        <taxon>Rhododendron</taxon>
    </lineage>
</organism>
<dbReference type="SUPFAM" id="SSF52540">
    <property type="entry name" value="P-loop containing nucleoside triphosphate hydrolases"/>
    <property type="match status" value="1"/>
</dbReference>
<evidence type="ECO:0000256" key="3">
    <source>
        <dbReference type="ARBA" id="ARBA00022840"/>
    </source>
</evidence>
<dbReference type="Pfam" id="PF00004">
    <property type="entry name" value="AAA"/>
    <property type="match status" value="2"/>
</dbReference>
<keyword evidence="5" id="KW-0413">Isomerase</keyword>
<comment type="similarity">
    <text evidence="8">Belongs to the AAA ATPase family.</text>
</comment>
<dbReference type="EMBL" id="QEFC01001147">
    <property type="protein sequence ID" value="KAE9460041.1"/>
    <property type="molecule type" value="Genomic_DNA"/>
</dbReference>
<dbReference type="InterPro" id="IPR007330">
    <property type="entry name" value="MIT_dom"/>
</dbReference>
<evidence type="ECO:0000256" key="4">
    <source>
        <dbReference type="ARBA" id="ARBA00023136"/>
    </source>
</evidence>
<dbReference type="Proteomes" id="UP000428333">
    <property type="component" value="Linkage Group LG05"/>
</dbReference>
<dbReference type="OrthoDB" id="10251136at2759"/>
<evidence type="ECO:0000256" key="5">
    <source>
        <dbReference type="ARBA" id="ARBA00023235"/>
    </source>
</evidence>
<feature type="domain" description="AAA+ ATPase" evidence="10">
    <location>
        <begin position="208"/>
        <end position="363"/>
    </location>
</feature>
<evidence type="ECO:0000256" key="8">
    <source>
        <dbReference type="RuleBase" id="RU003651"/>
    </source>
</evidence>
<dbReference type="SMART" id="SM00745">
    <property type="entry name" value="MIT"/>
    <property type="match status" value="1"/>
</dbReference>
<evidence type="ECO:0000313" key="13">
    <source>
        <dbReference type="Proteomes" id="UP000428333"/>
    </source>
</evidence>
<dbReference type="InterPro" id="IPR041569">
    <property type="entry name" value="AAA_lid_3"/>
</dbReference>
<dbReference type="InterPro" id="IPR003593">
    <property type="entry name" value="AAA+_ATPase"/>
</dbReference>
<keyword evidence="13" id="KW-1185">Reference proteome</keyword>
<dbReference type="FunFam" id="1.10.8.60:FF:000066">
    <property type="entry name" value="AAA-type ATPase family protein"/>
    <property type="match status" value="1"/>
</dbReference>
<dbReference type="Gene3D" id="3.40.50.300">
    <property type="entry name" value="P-loop containing nucleotide triphosphate hydrolases"/>
    <property type="match status" value="1"/>
</dbReference>
<feature type="region of interest" description="Disordered" evidence="9">
    <location>
        <begin position="105"/>
        <end position="130"/>
    </location>
</feature>
<keyword evidence="4" id="KW-0472">Membrane</keyword>
<evidence type="ECO:0000256" key="2">
    <source>
        <dbReference type="ARBA" id="ARBA00022741"/>
    </source>
</evidence>
<dbReference type="InterPro" id="IPR003959">
    <property type="entry name" value="ATPase_AAA_core"/>
</dbReference>
<evidence type="ECO:0000313" key="12">
    <source>
        <dbReference type="EMBL" id="KAE9460041.1"/>
    </source>
</evidence>
<dbReference type="PANTHER" id="PTHR23074:SF86">
    <property type="entry name" value="SPASTIN"/>
    <property type="match status" value="1"/>
</dbReference>
<dbReference type="Pfam" id="PF17862">
    <property type="entry name" value="AAA_lid_3"/>
    <property type="match status" value="1"/>
</dbReference>
<evidence type="ECO:0000256" key="6">
    <source>
        <dbReference type="ARBA" id="ARBA00036378"/>
    </source>
</evidence>
<dbReference type="PROSITE" id="PS00674">
    <property type="entry name" value="AAA"/>
    <property type="match status" value="1"/>
</dbReference>
<dbReference type="Gene3D" id="1.10.8.60">
    <property type="match status" value="1"/>
</dbReference>
<evidence type="ECO:0000256" key="9">
    <source>
        <dbReference type="SAM" id="MobiDB-lite"/>
    </source>
</evidence>
<keyword evidence="3 8" id="KW-0067">ATP-binding</keyword>
<dbReference type="EC" id="5.6.1.1" evidence="7"/>
<dbReference type="GO" id="GO:0016887">
    <property type="term" value="F:ATP hydrolysis activity"/>
    <property type="evidence" value="ECO:0007669"/>
    <property type="project" value="InterPro"/>
</dbReference>
<dbReference type="SMART" id="SM00382">
    <property type="entry name" value="AAA"/>
    <property type="match status" value="1"/>
</dbReference>
<proteinExistence type="inferred from homology"/>
<dbReference type="FunFam" id="3.40.50.300:FF:000958">
    <property type="entry name" value="Spastin, putative"/>
    <property type="match status" value="1"/>
</dbReference>